<protein>
    <submittedName>
        <fullName evidence="3">Catechol 2,3-dioxygenase-like lactoylglutathione lyase family enzyme</fullName>
    </submittedName>
</protein>
<evidence type="ECO:0000259" key="2">
    <source>
        <dbReference type="PROSITE" id="PS51819"/>
    </source>
</evidence>
<accession>A0A2T0MD15</accession>
<gene>
    <name evidence="3" type="ORF">CLV81_3775</name>
</gene>
<feature type="chain" id="PRO_5015529922" evidence="1">
    <location>
        <begin position="24"/>
        <end position="171"/>
    </location>
</feature>
<evidence type="ECO:0000313" key="4">
    <source>
        <dbReference type="Proteomes" id="UP000237640"/>
    </source>
</evidence>
<dbReference type="GO" id="GO:0016829">
    <property type="term" value="F:lyase activity"/>
    <property type="evidence" value="ECO:0007669"/>
    <property type="project" value="UniProtKB-KW"/>
</dbReference>
<feature type="domain" description="VOC" evidence="2">
    <location>
        <begin position="37"/>
        <end position="167"/>
    </location>
</feature>
<feature type="signal peptide" evidence="1">
    <location>
        <begin position="1"/>
        <end position="23"/>
    </location>
</feature>
<evidence type="ECO:0000256" key="1">
    <source>
        <dbReference type="SAM" id="SignalP"/>
    </source>
</evidence>
<dbReference type="RefSeq" id="WP_106147168.1">
    <property type="nucleotide sequence ID" value="NZ_PVYX01000002.1"/>
</dbReference>
<proteinExistence type="predicted"/>
<dbReference type="Pfam" id="PF00903">
    <property type="entry name" value="Glyoxalase"/>
    <property type="match status" value="1"/>
</dbReference>
<dbReference type="Gene3D" id="3.10.180.10">
    <property type="entry name" value="2,3-Dihydroxybiphenyl 1,2-Dioxygenase, domain 1"/>
    <property type="match status" value="1"/>
</dbReference>
<dbReference type="InterPro" id="IPR037523">
    <property type="entry name" value="VOC_core"/>
</dbReference>
<dbReference type="Proteomes" id="UP000237640">
    <property type="component" value="Unassembled WGS sequence"/>
</dbReference>
<reference evidence="3 4" key="1">
    <citation type="submission" date="2018-03" db="EMBL/GenBank/DDBJ databases">
        <title>Genomic Encyclopedia of Archaeal and Bacterial Type Strains, Phase II (KMG-II): from individual species to whole genera.</title>
        <authorList>
            <person name="Goeker M."/>
        </authorList>
    </citation>
    <scope>NUCLEOTIDE SEQUENCE [LARGE SCALE GENOMIC DNA]</scope>
    <source>
        <strain evidence="3 4">DSM 25027</strain>
    </source>
</reference>
<keyword evidence="3" id="KW-0223">Dioxygenase</keyword>
<dbReference type="InterPro" id="IPR004360">
    <property type="entry name" value="Glyas_Fos-R_dOase_dom"/>
</dbReference>
<comment type="caution">
    <text evidence="3">The sequence shown here is derived from an EMBL/GenBank/DDBJ whole genome shotgun (WGS) entry which is preliminary data.</text>
</comment>
<organism evidence="3 4">
    <name type="scientific">Flagellimonas meridianipacifica</name>
    <dbReference type="NCBI Taxonomy" id="1080225"/>
    <lineage>
        <taxon>Bacteria</taxon>
        <taxon>Pseudomonadati</taxon>
        <taxon>Bacteroidota</taxon>
        <taxon>Flavobacteriia</taxon>
        <taxon>Flavobacteriales</taxon>
        <taxon>Flavobacteriaceae</taxon>
        <taxon>Flagellimonas</taxon>
    </lineage>
</organism>
<dbReference type="InterPro" id="IPR029068">
    <property type="entry name" value="Glyas_Bleomycin-R_OHBP_Dase"/>
</dbReference>
<evidence type="ECO:0000313" key="3">
    <source>
        <dbReference type="EMBL" id="PRX55366.1"/>
    </source>
</evidence>
<dbReference type="AlphaFoldDB" id="A0A2T0MD15"/>
<keyword evidence="1" id="KW-0732">Signal</keyword>
<sequence length="171" mass="19781">MKNSNILAVTVLGMLTVGFTVSAQDLKQETEDYKVERYDHLVLTTDDFRETIIWYKEVLGFSETGKQADPKEGIQLQTLVLGNFRLDVLGGKDRREVLNDYDMRFESYKYQLSGSMTIEVVDMQKTIERLREKDIAIVMGPYSNGITNTTSIDIKDNNGNKIRFNNYLRRY</sequence>
<dbReference type="OrthoDB" id="192739at2"/>
<name>A0A2T0MD15_9FLAO</name>
<dbReference type="EMBL" id="PVYX01000002">
    <property type="protein sequence ID" value="PRX55366.1"/>
    <property type="molecule type" value="Genomic_DNA"/>
</dbReference>
<dbReference type="PROSITE" id="PS51819">
    <property type="entry name" value="VOC"/>
    <property type="match status" value="1"/>
</dbReference>
<dbReference type="GO" id="GO:0051213">
    <property type="term" value="F:dioxygenase activity"/>
    <property type="evidence" value="ECO:0007669"/>
    <property type="project" value="UniProtKB-KW"/>
</dbReference>
<dbReference type="SUPFAM" id="SSF54593">
    <property type="entry name" value="Glyoxalase/Bleomycin resistance protein/Dihydroxybiphenyl dioxygenase"/>
    <property type="match status" value="1"/>
</dbReference>
<keyword evidence="3" id="KW-0456">Lyase</keyword>
<keyword evidence="3" id="KW-0560">Oxidoreductase</keyword>
<keyword evidence="4" id="KW-1185">Reference proteome</keyword>